<evidence type="ECO:0000313" key="2">
    <source>
        <dbReference type="Proteomes" id="UP000235145"/>
    </source>
</evidence>
<dbReference type="Proteomes" id="UP000235145">
    <property type="component" value="Unassembled WGS sequence"/>
</dbReference>
<comment type="caution">
    <text evidence="1">The sequence shown here is derived from an EMBL/GenBank/DDBJ whole genome shotgun (WGS) entry which is preliminary data.</text>
</comment>
<dbReference type="EMBL" id="NBSK02000003">
    <property type="protein sequence ID" value="KAJ0216848.1"/>
    <property type="molecule type" value="Genomic_DNA"/>
</dbReference>
<keyword evidence="2" id="KW-1185">Reference proteome</keyword>
<name>A0A9R1W6J3_LACSA</name>
<dbReference type="AlphaFoldDB" id="A0A9R1W6J3"/>
<evidence type="ECO:0000313" key="1">
    <source>
        <dbReference type="EMBL" id="KAJ0216848.1"/>
    </source>
</evidence>
<gene>
    <name evidence="1" type="ORF">LSAT_V11C300134940</name>
</gene>
<sequence length="225" mass="25198">MNICRDKVDKLQDLSWRATDESGLIDHLGPFLTWTEVHINLPFAINLYLSCMDLGSMPSSRICCGHWVTRLALSYEADTSEMVPIPIRDMGATALGKMVPDDDNVEPIRQVEPKHIPKPAFESRQRPRHPEPNLCDVMWRLDAIHEELCWIKASIAGVRQHLGMDHPPFLQVGHVVPPHAQLMGVCHDGASTSGTHPEILTMIARRAQRTRRTSMNAVMACSVGL</sequence>
<accession>A0A9R1W6J3</accession>
<proteinExistence type="predicted"/>
<protein>
    <submittedName>
        <fullName evidence="1">Uncharacterized protein</fullName>
    </submittedName>
</protein>
<reference evidence="1 2" key="1">
    <citation type="journal article" date="2017" name="Nat. Commun.">
        <title>Genome assembly with in vitro proximity ligation data and whole-genome triplication in lettuce.</title>
        <authorList>
            <person name="Reyes-Chin-Wo S."/>
            <person name="Wang Z."/>
            <person name="Yang X."/>
            <person name="Kozik A."/>
            <person name="Arikit S."/>
            <person name="Song C."/>
            <person name="Xia L."/>
            <person name="Froenicke L."/>
            <person name="Lavelle D.O."/>
            <person name="Truco M.J."/>
            <person name="Xia R."/>
            <person name="Zhu S."/>
            <person name="Xu C."/>
            <person name="Xu H."/>
            <person name="Xu X."/>
            <person name="Cox K."/>
            <person name="Korf I."/>
            <person name="Meyers B.C."/>
            <person name="Michelmore R.W."/>
        </authorList>
    </citation>
    <scope>NUCLEOTIDE SEQUENCE [LARGE SCALE GENOMIC DNA]</scope>
    <source>
        <strain evidence="2">cv. Salinas</strain>
        <tissue evidence="1">Seedlings</tissue>
    </source>
</reference>
<organism evidence="1 2">
    <name type="scientific">Lactuca sativa</name>
    <name type="common">Garden lettuce</name>
    <dbReference type="NCBI Taxonomy" id="4236"/>
    <lineage>
        <taxon>Eukaryota</taxon>
        <taxon>Viridiplantae</taxon>
        <taxon>Streptophyta</taxon>
        <taxon>Embryophyta</taxon>
        <taxon>Tracheophyta</taxon>
        <taxon>Spermatophyta</taxon>
        <taxon>Magnoliopsida</taxon>
        <taxon>eudicotyledons</taxon>
        <taxon>Gunneridae</taxon>
        <taxon>Pentapetalae</taxon>
        <taxon>asterids</taxon>
        <taxon>campanulids</taxon>
        <taxon>Asterales</taxon>
        <taxon>Asteraceae</taxon>
        <taxon>Cichorioideae</taxon>
        <taxon>Cichorieae</taxon>
        <taxon>Lactucinae</taxon>
        <taxon>Lactuca</taxon>
    </lineage>
</organism>